<dbReference type="HOGENOM" id="CLU_1700312_0_0_2"/>
<dbReference type="AlphaFoldDB" id="A0A0E3L1B5"/>
<gene>
    <name evidence="1" type="ORF">MSTHC_1833</name>
</gene>
<dbReference type="GeneID" id="41603192"/>
<organism evidence="1 2">
    <name type="scientific">Methanosarcina thermophila CHTI-55</name>
    <dbReference type="NCBI Taxonomy" id="1434121"/>
    <lineage>
        <taxon>Archaea</taxon>
        <taxon>Methanobacteriati</taxon>
        <taxon>Methanobacteriota</taxon>
        <taxon>Stenosarchaea group</taxon>
        <taxon>Methanomicrobia</taxon>
        <taxon>Methanosarcinales</taxon>
        <taxon>Methanosarcinaceae</taxon>
        <taxon>Methanosarcina</taxon>
    </lineage>
</organism>
<sequence>MNINVSWYLNSDPDSGLNPLLKFVNSNSDEENKAIISWADENGIELIDLNNHTEAELIKKRNEYRQLLERVLTGTNLEGDDCCLRGFGTLAENKLFSEIFEDQKHGYHGFNASKNAYWEEVRQAEYTELGFNPDLSRRREFERILKLNSTSQFE</sequence>
<evidence type="ECO:0000313" key="1">
    <source>
        <dbReference type="EMBL" id="AKB16151.1"/>
    </source>
</evidence>
<dbReference type="KEGG" id="mthe:MSTHC_1833"/>
<proteinExistence type="predicted"/>
<dbReference type="RefSeq" id="WP_048167271.1">
    <property type="nucleotide sequence ID" value="NZ_CP009502.1"/>
</dbReference>
<dbReference type="Proteomes" id="UP000056925">
    <property type="component" value="Chromosome"/>
</dbReference>
<name>A0A0E3L1B5_METTE</name>
<dbReference type="PATRIC" id="fig|1434121.4.peg.2241"/>
<reference evidence="1 2" key="1">
    <citation type="submission" date="2014-07" db="EMBL/GenBank/DDBJ databases">
        <title>Methanogenic archaea and the global carbon cycle.</title>
        <authorList>
            <person name="Henriksen J.R."/>
            <person name="Luke J."/>
            <person name="Reinhart S."/>
            <person name="Benedict M.N."/>
            <person name="Youngblut N.D."/>
            <person name="Metcalf M.E."/>
            <person name="Whitaker R.J."/>
            <person name="Metcalf W.W."/>
        </authorList>
    </citation>
    <scope>NUCLEOTIDE SEQUENCE [LARGE SCALE GENOMIC DNA]</scope>
    <source>
        <strain evidence="1 2">CHTI-55</strain>
    </source>
</reference>
<protein>
    <submittedName>
        <fullName evidence="1">Uncharacterized protein</fullName>
    </submittedName>
</protein>
<evidence type="ECO:0000313" key="2">
    <source>
        <dbReference type="Proteomes" id="UP000056925"/>
    </source>
</evidence>
<accession>A0A0E3L1B5</accession>
<dbReference type="EMBL" id="CP009502">
    <property type="protein sequence ID" value="AKB16151.1"/>
    <property type="molecule type" value="Genomic_DNA"/>
</dbReference>